<proteinExistence type="predicted"/>
<accession>A0ABZ2P1T1</accession>
<evidence type="ECO:0000313" key="2">
    <source>
        <dbReference type="Proteomes" id="UP001432046"/>
    </source>
</evidence>
<dbReference type="RefSeq" id="WP_338834167.1">
    <property type="nucleotide sequence ID" value="NZ_CP147711.1"/>
</dbReference>
<gene>
    <name evidence="1" type="ORF">WDK88_05875</name>
</gene>
<keyword evidence="2" id="KW-1185">Reference proteome</keyword>
<organism evidence="1 2">
    <name type="scientific">Bradyrhizobium septentrionale</name>
    <dbReference type="NCBI Taxonomy" id="1404411"/>
    <lineage>
        <taxon>Bacteria</taxon>
        <taxon>Pseudomonadati</taxon>
        <taxon>Pseudomonadota</taxon>
        <taxon>Alphaproteobacteria</taxon>
        <taxon>Hyphomicrobiales</taxon>
        <taxon>Nitrobacteraceae</taxon>
        <taxon>Bradyrhizobium</taxon>
    </lineage>
</organism>
<dbReference type="EMBL" id="CP147711">
    <property type="protein sequence ID" value="WXC81162.1"/>
    <property type="molecule type" value="Genomic_DNA"/>
</dbReference>
<evidence type="ECO:0000313" key="1">
    <source>
        <dbReference type="EMBL" id="WXC81162.1"/>
    </source>
</evidence>
<protein>
    <submittedName>
        <fullName evidence="1">Uncharacterized protein</fullName>
    </submittedName>
</protein>
<name>A0ABZ2P1T1_9BRAD</name>
<reference evidence="1" key="2">
    <citation type="submission" date="2024-03" db="EMBL/GenBank/DDBJ databases">
        <authorList>
            <person name="Bromfield E.S.P."/>
            <person name="Cloutier S."/>
        </authorList>
    </citation>
    <scope>NUCLEOTIDE SEQUENCE</scope>
    <source>
        <strain evidence="1">5S5</strain>
    </source>
</reference>
<reference evidence="1" key="1">
    <citation type="journal article" date="2021" name="Int. J. Syst. Evol. Microbiol.">
        <title>Bradyrhizobium septentrionale sp. nov. (sv. septentrionale) and Bradyrhizobium quebecense sp. nov. (sv. septentrionale) associated with legumes native to Canada possess rearranged symbiosis genes and numerous insertion sequences.</title>
        <authorList>
            <person name="Bromfield E.S.P."/>
            <person name="Cloutier S."/>
        </authorList>
    </citation>
    <scope>NUCLEOTIDE SEQUENCE</scope>
    <source>
        <strain evidence="1">5S5</strain>
    </source>
</reference>
<sequence>MSLTQSGINTGWFDPARGLVTIGISTTGTISTTGIYLNGVAVPQIILANTTNSRIWKIDSQGGWIDRLNGIFHINRTTNSHFVINAGGGNLGVGTASNTIPSATLHVSGSVMVTTASNTNSVSNPAFYINGTNGYVGIGTAAPAAPLQITLLGSSTSSTIGFAHIASSYGGPFFTARQSGAGYSYGSAMFQALTDNPTGSANVFFEGIAAGSLRAKIRADGLGMFAGGMEVGTTSSSPSATLVVSGTSILSSYTAIGFGNNTYSPTAPLEVSGTISATSR</sequence>
<dbReference type="Proteomes" id="UP001432046">
    <property type="component" value="Chromosome"/>
</dbReference>